<proteinExistence type="predicted"/>
<organism evidence="1 2">
    <name type="scientific">Austropuccinia psidii MF-1</name>
    <dbReference type="NCBI Taxonomy" id="1389203"/>
    <lineage>
        <taxon>Eukaryota</taxon>
        <taxon>Fungi</taxon>
        <taxon>Dikarya</taxon>
        <taxon>Basidiomycota</taxon>
        <taxon>Pucciniomycotina</taxon>
        <taxon>Pucciniomycetes</taxon>
        <taxon>Pucciniales</taxon>
        <taxon>Sphaerophragmiaceae</taxon>
        <taxon>Austropuccinia</taxon>
    </lineage>
</organism>
<name>A0A9Q3GZL0_9BASI</name>
<comment type="caution">
    <text evidence="1">The sequence shown here is derived from an EMBL/GenBank/DDBJ whole genome shotgun (WGS) entry which is preliminary data.</text>
</comment>
<gene>
    <name evidence="1" type="ORF">O181_024344</name>
</gene>
<dbReference type="EMBL" id="AVOT02007769">
    <property type="protein sequence ID" value="MBW0484629.1"/>
    <property type="molecule type" value="Genomic_DNA"/>
</dbReference>
<evidence type="ECO:0000313" key="1">
    <source>
        <dbReference type="EMBL" id="MBW0484629.1"/>
    </source>
</evidence>
<protein>
    <submittedName>
        <fullName evidence="1">Uncharacterized protein</fullName>
    </submittedName>
</protein>
<dbReference type="OrthoDB" id="5592268at2759"/>
<evidence type="ECO:0000313" key="2">
    <source>
        <dbReference type="Proteomes" id="UP000765509"/>
    </source>
</evidence>
<accession>A0A9Q3GZL0</accession>
<reference evidence="1" key="1">
    <citation type="submission" date="2021-03" db="EMBL/GenBank/DDBJ databases">
        <title>Draft genome sequence of rust myrtle Austropuccinia psidii MF-1, a brazilian biotype.</title>
        <authorList>
            <person name="Quecine M.C."/>
            <person name="Pachon D.M.R."/>
            <person name="Bonatelli M.L."/>
            <person name="Correr F.H."/>
            <person name="Franceschini L.M."/>
            <person name="Leite T.F."/>
            <person name="Margarido G.R.A."/>
            <person name="Almeida C.A."/>
            <person name="Ferrarezi J.A."/>
            <person name="Labate C.A."/>
        </authorList>
    </citation>
    <scope>NUCLEOTIDE SEQUENCE</scope>
    <source>
        <strain evidence="1">MF-1</strain>
    </source>
</reference>
<sequence>MIQKVEDILRRFFAYGMEYKDHEGYTHYWVTLLPAGQLAYNTSQHSHRKNTCTGREKVEIPIACGSIEEKASGHPHHSQRFP</sequence>
<dbReference type="Proteomes" id="UP000765509">
    <property type="component" value="Unassembled WGS sequence"/>
</dbReference>
<keyword evidence="2" id="KW-1185">Reference proteome</keyword>
<dbReference type="AlphaFoldDB" id="A0A9Q3GZL0"/>